<dbReference type="InterPro" id="IPR050855">
    <property type="entry name" value="NDM-1-like"/>
</dbReference>
<name>A0A952FRE9_9PROT</name>
<dbReference type="SMART" id="SM00849">
    <property type="entry name" value="Lactamase_B"/>
    <property type="match status" value="1"/>
</dbReference>
<evidence type="ECO:0000256" key="1">
    <source>
        <dbReference type="ARBA" id="ARBA00005250"/>
    </source>
</evidence>
<accession>A0A952FRE9</accession>
<dbReference type="CDD" id="cd16282">
    <property type="entry name" value="metallo-hydrolase-like_MBL-fold"/>
    <property type="match status" value="1"/>
</dbReference>
<evidence type="ECO:0000256" key="2">
    <source>
        <dbReference type="SAM" id="SignalP"/>
    </source>
</evidence>
<dbReference type="InterPro" id="IPR001279">
    <property type="entry name" value="Metallo-B-lactamas"/>
</dbReference>
<organism evidence="4 5">
    <name type="scientific">Inquilinus limosus</name>
    <dbReference type="NCBI Taxonomy" id="171674"/>
    <lineage>
        <taxon>Bacteria</taxon>
        <taxon>Pseudomonadati</taxon>
        <taxon>Pseudomonadota</taxon>
        <taxon>Alphaproteobacteria</taxon>
        <taxon>Rhodospirillales</taxon>
        <taxon>Rhodospirillaceae</taxon>
        <taxon>Inquilinus</taxon>
    </lineage>
</organism>
<feature type="domain" description="Metallo-beta-lactamase" evidence="3">
    <location>
        <begin position="67"/>
        <end position="251"/>
    </location>
</feature>
<dbReference type="EMBL" id="JAEKLZ010000339">
    <property type="protein sequence ID" value="MBW8728025.1"/>
    <property type="molecule type" value="Genomic_DNA"/>
</dbReference>
<dbReference type="Proteomes" id="UP000700706">
    <property type="component" value="Unassembled WGS sequence"/>
</dbReference>
<dbReference type="AlphaFoldDB" id="A0A952FRE9"/>
<dbReference type="PROSITE" id="PS51318">
    <property type="entry name" value="TAT"/>
    <property type="match status" value="1"/>
</dbReference>
<dbReference type="InterPro" id="IPR030829">
    <property type="entry name" value="SoxH-rel_PQQ_2"/>
</dbReference>
<proteinExistence type="inferred from homology"/>
<dbReference type="Pfam" id="PF00753">
    <property type="entry name" value="Lactamase_B"/>
    <property type="match status" value="1"/>
</dbReference>
<evidence type="ECO:0000259" key="3">
    <source>
        <dbReference type="SMART" id="SM00849"/>
    </source>
</evidence>
<dbReference type="InterPro" id="IPR036866">
    <property type="entry name" value="RibonucZ/Hydroxyglut_hydro"/>
</dbReference>
<keyword evidence="2" id="KW-0732">Signal</keyword>
<dbReference type="InterPro" id="IPR006311">
    <property type="entry name" value="TAT_signal"/>
</dbReference>
<gene>
    <name evidence="4" type="ORF">JF625_23135</name>
</gene>
<dbReference type="PANTHER" id="PTHR42951">
    <property type="entry name" value="METALLO-BETA-LACTAMASE DOMAIN-CONTAINING"/>
    <property type="match status" value="1"/>
</dbReference>
<reference evidence="4" key="1">
    <citation type="submission" date="2020-06" db="EMBL/GenBank/DDBJ databases">
        <title>Stable isotope informed genome-resolved metagenomics uncovers potential trophic interactions in rhizosphere soil.</title>
        <authorList>
            <person name="Starr E.P."/>
            <person name="Shi S."/>
            <person name="Blazewicz S.J."/>
            <person name="Koch B.J."/>
            <person name="Probst A.J."/>
            <person name="Hungate B.A."/>
            <person name="Pett-Ridge J."/>
            <person name="Firestone M.K."/>
            <person name="Banfield J.F."/>
        </authorList>
    </citation>
    <scope>NUCLEOTIDE SEQUENCE</scope>
    <source>
        <strain evidence="4">YM_69_17</strain>
    </source>
</reference>
<feature type="signal peptide" evidence="2">
    <location>
        <begin position="1"/>
        <end position="27"/>
    </location>
</feature>
<comment type="similarity">
    <text evidence="1">Belongs to the metallo-beta-lactamase superfamily. Class-B beta-lactamase family.</text>
</comment>
<sequence length="322" mass="33811">MHRTGALSRRRALGGALALGLLGGAAAADPLAGASPEPPLPVTEVAPGIFVFHGAHEEATAANLGAIANLGFIVGGAAVAVVDTGGSAAEGRRLLAAVRRQTALPVRYAIDTHFHPDHVLGNAAFAGPDTTIVGHANLPRGLGARADTYLDGLRRDLGDAAAGTEIVPPTLLVRDRLTLDLGGRTLELKAWPPAHTDADLTVLDGATGTLFAGDLVFLQRVPAIDGSLRGWLDVIAGLRREDGIRRVVPGHGPASAPWPDALDDEERYLRLLLDETRAALAAGRSLDQAVATVGRSERGRWLLFDDYNDRNVATAYTELEWE</sequence>
<protein>
    <submittedName>
        <fullName evidence="4">Quinoprotein relay system zinc metallohydrolase 2</fullName>
    </submittedName>
</protein>
<feature type="chain" id="PRO_5037073849" evidence="2">
    <location>
        <begin position="28"/>
        <end position="322"/>
    </location>
</feature>
<evidence type="ECO:0000313" key="4">
    <source>
        <dbReference type="EMBL" id="MBW8728025.1"/>
    </source>
</evidence>
<dbReference type="SUPFAM" id="SSF56281">
    <property type="entry name" value="Metallo-hydrolase/oxidoreductase"/>
    <property type="match status" value="1"/>
</dbReference>
<dbReference type="NCBIfam" id="TIGR04559">
    <property type="entry name" value="SoxH_rel_PQQ_2"/>
    <property type="match status" value="1"/>
</dbReference>
<dbReference type="PANTHER" id="PTHR42951:SF4">
    <property type="entry name" value="ACYL-COENZYME A THIOESTERASE MBLAC2"/>
    <property type="match status" value="1"/>
</dbReference>
<comment type="caution">
    <text evidence="4">The sequence shown here is derived from an EMBL/GenBank/DDBJ whole genome shotgun (WGS) entry which is preliminary data.</text>
</comment>
<evidence type="ECO:0000313" key="5">
    <source>
        <dbReference type="Proteomes" id="UP000700706"/>
    </source>
</evidence>
<dbReference type="Gene3D" id="3.60.15.10">
    <property type="entry name" value="Ribonuclease Z/Hydroxyacylglutathione hydrolase-like"/>
    <property type="match status" value="1"/>
</dbReference>
<dbReference type="GO" id="GO:0017001">
    <property type="term" value="P:antibiotic catabolic process"/>
    <property type="evidence" value="ECO:0007669"/>
    <property type="project" value="UniProtKB-ARBA"/>
</dbReference>